<organism evidence="4 5">
    <name type="scientific">Paraburkholderia sabiae</name>
    <dbReference type="NCBI Taxonomy" id="273251"/>
    <lineage>
        <taxon>Bacteria</taxon>
        <taxon>Pseudomonadati</taxon>
        <taxon>Pseudomonadota</taxon>
        <taxon>Betaproteobacteria</taxon>
        <taxon>Burkholderiales</taxon>
        <taxon>Burkholderiaceae</taxon>
        <taxon>Paraburkholderia</taxon>
    </lineage>
</organism>
<feature type="region of interest" description="Disordered" evidence="3">
    <location>
        <begin position="1"/>
        <end position="24"/>
    </location>
</feature>
<comment type="subcellular location">
    <subcellularLocation>
        <location evidence="1">Secreted</location>
    </subcellularLocation>
</comment>
<name>A0ABU9QPH4_9BURK</name>
<protein>
    <submittedName>
        <fullName evidence="4">L-dopachrome tautomerase-related protein</fullName>
    </submittedName>
</protein>
<gene>
    <name evidence="4" type="ORF">V4C55_37290</name>
</gene>
<evidence type="ECO:0000256" key="1">
    <source>
        <dbReference type="ARBA" id="ARBA00004613"/>
    </source>
</evidence>
<dbReference type="Gene3D" id="2.120.10.30">
    <property type="entry name" value="TolB, C-terminal domain"/>
    <property type="match status" value="1"/>
</dbReference>
<dbReference type="SUPFAM" id="SSF101898">
    <property type="entry name" value="NHL repeat"/>
    <property type="match status" value="1"/>
</dbReference>
<reference evidence="4 5" key="1">
    <citation type="submission" date="2024-01" db="EMBL/GenBank/DDBJ databases">
        <title>The diversity of rhizobia nodulating Mimosa spp. in eleven states of Brazil covering several biomes is determined by host plant, location, and edaphic factors.</title>
        <authorList>
            <person name="Rouws L."/>
            <person name="Barauna A."/>
            <person name="Beukes C."/>
            <person name="De Faria S.M."/>
            <person name="Gross E."/>
            <person name="Dos Reis Junior F.B."/>
            <person name="Simon M."/>
            <person name="Maluk M."/>
            <person name="Odee D.W."/>
            <person name="Kenicer G."/>
            <person name="Young J.P.W."/>
            <person name="Reis V.M."/>
            <person name="Zilli J."/>
            <person name="James E.K."/>
        </authorList>
    </citation>
    <scope>NUCLEOTIDE SEQUENCE [LARGE SCALE GENOMIC DNA]</scope>
    <source>
        <strain evidence="4 5">JPY77</strain>
    </source>
</reference>
<evidence type="ECO:0000256" key="2">
    <source>
        <dbReference type="ARBA" id="ARBA00022525"/>
    </source>
</evidence>
<dbReference type="InterPro" id="IPR011042">
    <property type="entry name" value="6-blade_b-propeller_TolB-like"/>
</dbReference>
<evidence type="ECO:0000313" key="5">
    <source>
        <dbReference type="Proteomes" id="UP001494588"/>
    </source>
</evidence>
<keyword evidence="5" id="KW-1185">Reference proteome</keyword>
<dbReference type="Pfam" id="PF03022">
    <property type="entry name" value="MRJP"/>
    <property type="match status" value="1"/>
</dbReference>
<dbReference type="EMBL" id="JAZHGC010000050">
    <property type="protein sequence ID" value="MEM5291389.1"/>
    <property type="molecule type" value="Genomic_DNA"/>
</dbReference>
<dbReference type="Proteomes" id="UP001494588">
    <property type="component" value="Unassembled WGS sequence"/>
</dbReference>
<comment type="caution">
    <text evidence="4">The sequence shown here is derived from an EMBL/GenBank/DDBJ whole genome shotgun (WGS) entry which is preliminary data.</text>
</comment>
<proteinExistence type="predicted"/>
<dbReference type="PANTHER" id="PTHR10009:SF18">
    <property type="entry name" value="PROTEIN YELLOW-LIKE PROTEIN"/>
    <property type="match status" value="1"/>
</dbReference>
<dbReference type="PANTHER" id="PTHR10009">
    <property type="entry name" value="PROTEIN YELLOW-RELATED"/>
    <property type="match status" value="1"/>
</dbReference>
<sequence>MTDPQSRLAADSMPLDAAPSSDATTPRLRQVAAFDHQATGVAIASDGRIFVNFPRWTEDTPISVGVLTPDGNVRPYPDDAWNSWRNAKRDEMNPADHWVCVQAMLCDRQDNLWVLDPGAPAQSFVVPGAPKLVRIELATGRVAQCIAFAPDIAPQGSYLNDIRVSPDGRHGFITDSGTQGAIVVVDLQTGEARRVLDGHPSTQMDAAVTVHADGIPLRRPDGRGVEFSADGIALTRDGRYLYWQAVKGKTVHRIPTNALVDDALSADRVGSCVEKLFEHGPADGLHIARDGKLYITAVEEHAVKVWDGQRLDVLVHEPGLRWPDTFAEGPDGSIYLTDSCIPDMPWFKPGRPAAVATRLLIIDGLHGDATP</sequence>
<evidence type="ECO:0000256" key="3">
    <source>
        <dbReference type="SAM" id="MobiDB-lite"/>
    </source>
</evidence>
<accession>A0ABU9QPH4</accession>
<keyword evidence="2" id="KW-0964">Secreted</keyword>
<dbReference type="RefSeq" id="WP_201660647.1">
    <property type="nucleotide sequence ID" value="NZ_CAJHCS010000041.1"/>
</dbReference>
<dbReference type="InterPro" id="IPR017996">
    <property type="entry name" value="MRJP/yellow-related"/>
</dbReference>
<evidence type="ECO:0000313" key="4">
    <source>
        <dbReference type="EMBL" id="MEM5291389.1"/>
    </source>
</evidence>